<protein>
    <recommendedName>
        <fullName evidence="4">Mitochondrial fission regulator</fullName>
    </recommendedName>
</protein>
<dbReference type="InterPro" id="IPR007972">
    <property type="entry name" value="Mtfr1"/>
</dbReference>
<comment type="subcellular location">
    <subcellularLocation>
        <location evidence="1 4">Mitochondrion</location>
    </subcellularLocation>
</comment>
<proteinExistence type="inferred from homology"/>
<reference evidence="6" key="1">
    <citation type="submission" date="2021-01" db="EMBL/GenBank/DDBJ databases">
        <authorList>
            <person name="Zahm M."/>
            <person name="Roques C."/>
            <person name="Cabau C."/>
            <person name="Klopp C."/>
            <person name="Donnadieu C."/>
            <person name="Jouanno E."/>
            <person name="Lampietro C."/>
            <person name="Louis A."/>
            <person name="Herpin A."/>
            <person name="Echchiki A."/>
            <person name="Berthelot C."/>
            <person name="Parey E."/>
            <person name="Roest-Crollius H."/>
            <person name="Braasch I."/>
            <person name="Postlethwait J."/>
            <person name="Bobe J."/>
            <person name="Montfort J."/>
            <person name="Bouchez O."/>
            <person name="Begum T."/>
            <person name="Mejri S."/>
            <person name="Adams A."/>
            <person name="Chen W.-J."/>
            <person name="Guiguen Y."/>
        </authorList>
    </citation>
    <scope>NUCLEOTIDE SEQUENCE</scope>
    <source>
        <strain evidence="6">YG-15Mar2019-1</strain>
        <tissue evidence="6">Brain</tissue>
    </source>
</reference>
<dbReference type="AlphaFoldDB" id="A0A9D3PMK1"/>
<evidence type="ECO:0000256" key="2">
    <source>
        <dbReference type="ARBA" id="ARBA00005807"/>
    </source>
</evidence>
<evidence type="ECO:0000313" key="7">
    <source>
        <dbReference type="Proteomes" id="UP001046870"/>
    </source>
</evidence>
<evidence type="ECO:0000256" key="3">
    <source>
        <dbReference type="ARBA" id="ARBA00023128"/>
    </source>
</evidence>
<keyword evidence="7" id="KW-1185">Reference proteome</keyword>
<dbReference type="Proteomes" id="UP001046870">
    <property type="component" value="Chromosome 18"/>
</dbReference>
<dbReference type="Pfam" id="PF05308">
    <property type="entry name" value="Mito_fiss_reg"/>
    <property type="match status" value="1"/>
</dbReference>
<accession>A0A9D3PMK1</accession>
<dbReference type="OrthoDB" id="2133332at2759"/>
<evidence type="ECO:0000256" key="1">
    <source>
        <dbReference type="ARBA" id="ARBA00004173"/>
    </source>
</evidence>
<keyword evidence="3 4" id="KW-0496">Mitochondrion</keyword>
<name>A0A9D3PMK1_MEGAT</name>
<feature type="compositionally biased region" description="Pro residues" evidence="5">
    <location>
        <begin position="187"/>
        <end position="206"/>
    </location>
</feature>
<comment type="function">
    <text evidence="4">Plays a role in mitochondrial aerobic respiration. Regulates mitochondrial organization and fission.</text>
</comment>
<comment type="similarity">
    <text evidence="2 4">Belongs to the MTFR1 family.</text>
</comment>
<sequence>MSLLADILDLLRNLLEYFGVPPDMLVPVWASQYCGQYRSIVRMIGTHLPLTPPARVHFQIPLHMFQRHGNDDFSTDGPAIPSLADVMWIAEDEGETLTKFRNDIRPPSWHPATRCVMNPPAEVLVPALPARRMLEQRGTQPSSNRDAMRKITALEDELLRLRAQIAMIVTAPSGTVPFQSTPSTPRTSPPPPPLLTSTPAPAPHCPPPPRLPLLLLPFLSALDPLKHQLRVRSRSARLLVNASRVLKLRRLHLHL</sequence>
<dbReference type="GO" id="GO:0009060">
    <property type="term" value="P:aerobic respiration"/>
    <property type="evidence" value="ECO:0007669"/>
    <property type="project" value="UniProtKB-UniRule"/>
</dbReference>
<evidence type="ECO:0000313" key="6">
    <source>
        <dbReference type="EMBL" id="KAG7460812.1"/>
    </source>
</evidence>
<evidence type="ECO:0000256" key="4">
    <source>
        <dbReference type="RuleBase" id="RU369053"/>
    </source>
</evidence>
<evidence type="ECO:0000256" key="5">
    <source>
        <dbReference type="SAM" id="MobiDB-lite"/>
    </source>
</evidence>
<comment type="caution">
    <text evidence="6">The sequence shown here is derived from an EMBL/GenBank/DDBJ whole genome shotgun (WGS) entry which is preliminary data.</text>
</comment>
<dbReference type="PANTHER" id="PTHR14215">
    <property type="entry name" value="PROTEIN OF UNKNOWN FUNCTION DUF729"/>
    <property type="match status" value="1"/>
</dbReference>
<feature type="region of interest" description="Disordered" evidence="5">
    <location>
        <begin position="174"/>
        <end position="206"/>
    </location>
</feature>
<dbReference type="EMBL" id="JAFDVH010000018">
    <property type="protein sequence ID" value="KAG7460812.1"/>
    <property type="molecule type" value="Genomic_DNA"/>
</dbReference>
<dbReference type="GO" id="GO:0000266">
    <property type="term" value="P:mitochondrial fission"/>
    <property type="evidence" value="ECO:0007669"/>
    <property type="project" value="UniProtKB-UniRule"/>
</dbReference>
<dbReference type="GO" id="GO:0005739">
    <property type="term" value="C:mitochondrion"/>
    <property type="evidence" value="ECO:0007669"/>
    <property type="project" value="UniProtKB-SubCell"/>
</dbReference>
<organism evidence="6 7">
    <name type="scientific">Megalops atlanticus</name>
    <name type="common">Tarpon</name>
    <name type="synonym">Clupea gigantea</name>
    <dbReference type="NCBI Taxonomy" id="7932"/>
    <lineage>
        <taxon>Eukaryota</taxon>
        <taxon>Metazoa</taxon>
        <taxon>Chordata</taxon>
        <taxon>Craniata</taxon>
        <taxon>Vertebrata</taxon>
        <taxon>Euteleostomi</taxon>
        <taxon>Actinopterygii</taxon>
        <taxon>Neopterygii</taxon>
        <taxon>Teleostei</taxon>
        <taxon>Elopiformes</taxon>
        <taxon>Megalopidae</taxon>
        <taxon>Megalops</taxon>
    </lineage>
</organism>
<dbReference type="PANTHER" id="PTHR14215:SF2">
    <property type="entry name" value="MITOCHONDRIAL FISSION REGULATOR 2"/>
    <property type="match status" value="1"/>
</dbReference>
<gene>
    <name evidence="6" type="ORF">MATL_G00202900</name>
</gene>